<dbReference type="Proteomes" id="UP000663864">
    <property type="component" value="Unassembled WGS sequence"/>
</dbReference>
<proteinExistence type="inferred from homology"/>
<protein>
    <recommendedName>
        <fullName evidence="7">NAD(P)(+)--arginine ADP-ribosyltransferase</fullName>
        <ecNumber evidence="7">2.4.2.31</ecNumber>
    </recommendedName>
    <alternativeName>
        <fullName evidence="7">Mono(ADP-ribosyl)transferase</fullName>
    </alternativeName>
</protein>
<dbReference type="EMBL" id="CAJOBD010000616">
    <property type="protein sequence ID" value="CAF3696602.1"/>
    <property type="molecule type" value="Genomic_DNA"/>
</dbReference>
<dbReference type="SUPFAM" id="SSF82185">
    <property type="entry name" value="Histone H3 K4-specific methyltransferase SET7/9 N-terminal domain"/>
    <property type="match status" value="2"/>
</dbReference>
<dbReference type="GO" id="GO:0106274">
    <property type="term" value="F:NAD+-protein-arginine ADP-ribosyltransferase activity"/>
    <property type="evidence" value="ECO:0007669"/>
    <property type="project" value="UniProtKB-EC"/>
</dbReference>
<reference evidence="10" key="1">
    <citation type="submission" date="2021-02" db="EMBL/GenBank/DDBJ databases">
        <authorList>
            <person name="Nowell W R."/>
        </authorList>
    </citation>
    <scope>NUCLEOTIDE SEQUENCE</scope>
</reference>
<dbReference type="AlphaFoldDB" id="A0A814RHI4"/>
<keyword evidence="7" id="KW-0521">NADP</keyword>
<comment type="catalytic activity">
    <reaction evidence="6 7">
        <text>L-arginyl-[protein] + NAD(+) = N(omega)-(ADP-D-ribosyl)-L-arginyl-[protein] + nicotinamide + H(+)</text>
        <dbReference type="Rhea" id="RHEA:19149"/>
        <dbReference type="Rhea" id="RHEA-COMP:10532"/>
        <dbReference type="Rhea" id="RHEA-COMP:15087"/>
        <dbReference type="ChEBI" id="CHEBI:15378"/>
        <dbReference type="ChEBI" id="CHEBI:17154"/>
        <dbReference type="ChEBI" id="CHEBI:29965"/>
        <dbReference type="ChEBI" id="CHEBI:57540"/>
        <dbReference type="ChEBI" id="CHEBI:142554"/>
        <dbReference type="EC" id="2.4.2.31"/>
    </reaction>
</comment>
<evidence type="ECO:0000313" key="12">
    <source>
        <dbReference type="Proteomes" id="UP000663864"/>
    </source>
</evidence>
<dbReference type="InterPro" id="IPR003409">
    <property type="entry name" value="MORN"/>
</dbReference>
<evidence type="ECO:0000256" key="9">
    <source>
        <dbReference type="SAM" id="Phobius"/>
    </source>
</evidence>
<dbReference type="PROSITE" id="PS51996">
    <property type="entry name" value="TR_MART"/>
    <property type="match status" value="1"/>
</dbReference>
<evidence type="ECO:0000256" key="7">
    <source>
        <dbReference type="RuleBase" id="RU361228"/>
    </source>
</evidence>
<evidence type="ECO:0000256" key="1">
    <source>
        <dbReference type="ARBA" id="ARBA00009558"/>
    </source>
</evidence>
<comment type="caution">
    <text evidence="10">The sequence shown here is derived from an EMBL/GenBank/DDBJ whole genome shotgun (WGS) entry which is preliminary data.</text>
</comment>
<dbReference type="SUPFAM" id="SSF56399">
    <property type="entry name" value="ADP-ribosylation"/>
    <property type="match status" value="1"/>
</dbReference>
<evidence type="ECO:0000256" key="4">
    <source>
        <dbReference type="ARBA" id="ARBA00022695"/>
    </source>
</evidence>
<keyword evidence="3 7" id="KW-0808">Transferase</keyword>
<dbReference type="Gene3D" id="2.20.110.10">
    <property type="entry name" value="Histone H3 K4-specific methyltransferase SET7/9 N-terminal domain"/>
    <property type="match status" value="4"/>
</dbReference>
<accession>A0A814RHI4</accession>
<evidence type="ECO:0000256" key="3">
    <source>
        <dbReference type="ARBA" id="ARBA00022679"/>
    </source>
</evidence>
<dbReference type="GO" id="GO:0005829">
    <property type="term" value="C:cytosol"/>
    <property type="evidence" value="ECO:0007669"/>
    <property type="project" value="TreeGrafter"/>
</dbReference>
<dbReference type="GO" id="GO:0016779">
    <property type="term" value="F:nucleotidyltransferase activity"/>
    <property type="evidence" value="ECO:0007669"/>
    <property type="project" value="UniProtKB-KW"/>
</dbReference>
<dbReference type="Gene3D" id="3.90.176.10">
    <property type="entry name" value="Toxin ADP-ribosyltransferase, Chain A, domain 1"/>
    <property type="match status" value="1"/>
</dbReference>
<keyword evidence="7" id="KW-0520">NAD</keyword>
<dbReference type="PANTHER" id="PTHR43215">
    <property type="entry name" value="RADIAL SPOKE HEAD 1 HOMOLOG"/>
    <property type="match status" value="1"/>
</dbReference>
<comment type="similarity">
    <text evidence="1 7">Belongs to the Arg-specific ADP-ribosyltransferase family.</text>
</comment>
<feature type="region of interest" description="Disordered" evidence="8">
    <location>
        <begin position="515"/>
        <end position="555"/>
    </location>
</feature>
<keyword evidence="5" id="KW-0677">Repeat</keyword>
<evidence type="ECO:0000313" key="10">
    <source>
        <dbReference type="EMBL" id="CAF1132349.1"/>
    </source>
</evidence>
<name>A0A814RHI4_9BILA</name>
<gene>
    <name evidence="11" type="ORF">JBS370_LOCUS9220</name>
    <name evidence="10" type="ORF">ZHD862_LOCUS19206</name>
</gene>
<keyword evidence="4" id="KW-0548">Nucleotidyltransferase</keyword>
<dbReference type="InterPro" id="IPR000768">
    <property type="entry name" value="ART"/>
</dbReference>
<dbReference type="Proteomes" id="UP000663836">
    <property type="component" value="Unassembled WGS sequence"/>
</dbReference>
<dbReference type="EC" id="2.4.2.31" evidence="7"/>
<feature type="transmembrane region" description="Helical" evidence="9">
    <location>
        <begin position="257"/>
        <end position="275"/>
    </location>
</feature>
<organism evidence="10 12">
    <name type="scientific">Rotaria sordida</name>
    <dbReference type="NCBI Taxonomy" id="392033"/>
    <lineage>
        <taxon>Eukaryota</taxon>
        <taxon>Metazoa</taxon>
        <taxon>Spiralia</taxon>
        <taxon>Gnathifera</taxon>
        <taxon>Rotifera</taxon>
        <taxon>Eurotatoria</taxon>
        <taxon>Bdelloidea</taxon>
        <taxon>Philodinida</taxon>
        <taxon>Philodinidae</taxon>
        <taxon>Rotaria</taxon>
    </lineage>
</organism>
<keyword evidence="2 7" id="KW-0328">Glycosyltransferase</keyword>
<keyword evidence="9" id="KW-0472">Membrane</keyword>
<evidence type="ECO:0000256" key="8">
    <source>
        <dbReference type="SAM" id="MobiDB-lite"/>
    </source>
</evidence>
<dbReference type="PANTHER" id="PTHR43215:SF14">
    <property type="entry name" value="RADIAL SPOKE HEAD 1 HOMOLOG"/>
    <property type="match status" value="1"/>
</dbReference>
<feature type="compositionally biased region" description="Basic and acidic residues" evidence="8">
    <location>
        <begin position="520"/>
        <end position="534"/>
    </location>
</feature>
<keyword evidence="9" id="KW-0812">Transmembrane</keyword>
<dbReference type="FunFam" id="2.20.110.10:FF:000002">
    <property type="entry name" value="Phosphatidylinositol 4-phosphate 5-kinase 8"/>
    <property type="match status" value="1"/>
</dbReference>
<sequence>MIHLTQSADVAKIFRFVDNEYNPRLFPPVNDYLTHGLLSLEQCLEPIVARIDRLNQIIQLAKDKCHFPCEHGLTRDESAAIFLYTIEWDGRTLYHVINRDLRSKEQSVSKSWLPYLKLFYTALKKLPNVQMNVWRSIHEDMIKELNENDEFIWWSITSCSSSIDVIKDFIEINSRLLIIETTTGKDISNYSNSSDQHEVILCPGTRLCFVKNVQDLMSSVDVPYLKELTDENERKILPPVRTNDLTNVSLPQRYNKWSILLLIHFIVLILALFLFTPTAKPLITFVLSNSTTPFSQAMQRIFSLIDGLHQVMITGSPSIIHVHVDEVGNRYEGEWKDGKKHGKGKMDYANDYKYIGDWVEDVATGEGIFIWTNGDQYEGQYQNGQRHGKGLYTYANGDKYMGDWFEDKKSGQGVFIWGPTSDWTNNKYEGEFHNDQMHGQGTYSFANGDTYIGGWVNNQQEGQGIFNLASGDRFEGSFKAGKMHGEGSYYFKNGNKFTGNWIDGERAIDHGAMTWAPRDSPMKKSKEHEKKETEQMSDANSEIQEEKKTNETAAL</sequence>
<keyword evidence="9" id="KW-1133">Transmembrane helix</keyword>
<evidence type="ECO:0000256" key="2">
    <source>
        <dbReference type="ARBA" id="ARBA00022676"/>
    </source>
</evidence>
<dbReference type="Pfam" id="PF02493">
    <property type="entry name" value="MORN"/>
    <property type="match status" value="7"/>
</dbReference>
<dbReference type="SMART" id="SM00698">
    <property type="entry name" value="MORN"/>
    <property type="match status" value="7"/>
</dbReference>
<dbReference type="EMBL" id="CAJNOT010001032">
    <property type="protein sequence ID" value="CAF1132349.1"/>
    <property type="molecule type" value="Genomic_DNA"/>
</dbReference>
<feature type="compositionally biased region" description="Basic and acidic residues" evidence="8">
    <location>
        <begin position="544"/>
        <end position="555"/>
    </location>
</feature>
<evidence type="ECO:0000313" key="11">
    <source>
        <dbReference type="EMBL" id="CAF3696602.1"/>
    </source>
</evidence>
<evidence type="ECO:0000256" key="5">
    <source>
        <dbReference type="ARBA" id="ARBA00022737"/>
    </source>
</evidence>
<evidence type="ECO:0000256" key="6">
    <source>
        <dbReference type="ARBA" id="ARBA00047597"/>
    </source>
</evidence>
<dbReference type="Pfam" id="PF01129">
    <property type="entry name" value="ART"/>
    <property type="match status" value="1"/>
</dbReference>